<feature type="region of interest" description="Disordered" evidence="1">
    <location>
        <begin position="62"/>
        <end position="86"/>
    </location>
</feature>
<keyword evidence="3" id="KW-1185">Reference proteome</keyword>
<evidence type="ECO:0000313" key="2">
    <source>
        <dbReference type="EMBL" id="GAA2053670.1"/>
    </source>
</evidence>
<evidence type="ECO:0000313" key="3">
    <source>
        <dbReference type="Proteomes" id="UP001500751"/>
    </source>
</evidence>
<protein>
    <submittedName>
        <fullName evidence="2">Uncharacterized protein</fullName>
    </submittedName>
</protein>
<reference evidence="2 3" key="1">
    <citation type="journal article" date="2019" name="Int. J. Syst. Evol. Microbiol.">
        <title>The Global Catalogue of Microorganisms (GCM) 10K type strain sequencing project: providing services to taxonomists for standard genome sequencing and annotation.</title>
        <authorList>
            <consortium name="The Broad Institute Genomics Platform"/>
            <consortium name="The Broad Institute Genome Sequencing Center for Infectious Disease"/>
            <person name="Wu L."/>
            <person name="Ma J."/>
        </authorList>
    </citation>
    <scope>NUCLEOTIDE SEQUENCE [LARGE SCALE GENOMIC DNA]</scope>
    <source>
        <strain evidence="2 3">JCM 16014</strain>
    </source>
</reference>
<proteinExistence type="predicted"/>
<accession>A0ABN2V6V9</accession>
<feature type="region of interest" description="Disordered" evidence="1">
    <location>
        <begin position="1"/>
        <end position="33"/>
    </location>
</feature>
<gene>
    <name evidence="2" type="ORF">GCM10009839_71980</name>
</gene>
<evidence type="ECO:0000256" key="1">
    <source>
        <dbReference type="SAM" id="MobiDB-lite"/>
    </source>
</evidence>
<dbReference type="Proteomes" id="UP001500751">
    <property type="component" value="Unassembled WGS sequence"/>
</dbReference>
<feature type="compositionally biased region" description="Low complexity" evidence="1">
    <location>
        <begin position="62"/>
        <end position="72"/>
    </location>
</feature>
<sequence length="86" mass="9246">MRCEPGETARRNSGGREEVLKGAKERGKAREGGARVRIRARAFGVCGAVRRASAAQRLSASAAQNASRSFSRTSQQMAVRRNVAKS</sequence>
<name>A0ABN2V6V9_9ACTN</name>
<comment type="caution">
    <text evidence="2">The sequence shown here is derived from an EMBL/GenBank/DDBJ whole genome shotgun (WGS) entry which is preliminary data.</text>
</comment>
<organism evidence="2 3">
    <name type="scientific">Catenulispora yoronensis</name>
    <dbReference type="NCBI Taxonomy" id="450799"/>
    <lineage>
        <taxon>Bacteria</taxon>
        <taxon>Bacillati</taxon>
        <taxon>Actinomycetota</taxon>
        <taxon>Actinomycetes</taxon>
        <taxon>Catenulisporales</taxon>
        <taxon>Catenulisporaceae</taxon>
        <taxon>Catenulispora</taxon>
    </lineage>
</organism>
<dbReference type="EMBL" id="BAAAQN010000057">
    <property type="protein sequence ID" value="GAA2053670.1"/>
    <property type="molecule type" value="Genomic_DNA"/>
</dbReference>